<protein>
    <submittedName>
        <fullName evidence="1">Uncharacterized protein</fullName>
    </submittedName>
</protein>
<reference evidence="1" key="1">
    <citation type="journal article" date="2021" name="Proc. Natl. Acad. Sci. U.S.A.">
        <title>A Catalog of Tens of Thousands of Viruses from Human Metagenomes Reveals Hidden Associations with Chronic Diseases.</title>
        <authorList>
            <person name="Tisza M.J."/>
            <person name="Buck C.B."/>
        </authorList>
    </citation>
    <scope>NUCLEOTIDE SEQUENCE</scope>
    <source>
        <strain evidence="1">CtzO58</strain>
    </source>
</reference>
<organism evidence="1">
    <name type="scientific">Siphoviridae sp. ctzO58</name>
    <dbReference type="NCBI Taxonomy" id="2825748"/>
    <lineage>
        <taxon>Viruses</taxon>
        <taxon>Duplodnaviria</taxon>
        <taxon>Heunggongvirae</taxon>
        <taxon>Uroviricota</taxon>
        <taxon>Caudoviricetes</taxon>
    </lineage>
</organism>
<name>A0A8S5UWZ9_9CAUD</name>
<dbReference type="EMBL" id="BK016157">
    <property type="protein sequence ID" value="DAF98922.1"/>
    <property type="molecule type" value="Genomic_DNA"/>
</dbReference>
<sequence length="172" mass="19029">MRSRCSRCCRLCGITIRKGREMSRLSRLQRLTEYLAGLKIHSCRCCGHIDPICTTAQSDATSKLAHLSGVQVLVARPEVHQRGDSDTFREELGTVIFVLEKGLGLDKTEESENEQYSRLLEIADLILAYIAEETSSQNCRLVTGLALASVDVVPEASVFGGWSGYSIELSFE</sequence>
<accession>A0A8S5UWZ9</accession>
<proteinExistence type="predicted"/>
<evidence type="ECO:0000313" key="1">
    <source>
        <dbReference type="EMBL" id="DAF98922.1"/>
    </source>
</evidence>